<accession>A0AAD2GR67</accession>
<evidence type="ECO:0000313" key="2">
    <source>
        <dbReference type="EMBL" id="CAK5262408.1"/>
    </source>
</evidence>
<feature type="compositionally biased region" description="Low complexity" evidence="1">
    <location>
        <begin position="117"/>
        <end position="135"/>
    </location>
</feature>
<keyword evidence="3" id="KW-1185">Reference proteome</keyword>
<organism evidence="2 3">
    <name type="scientific">Mycena citricolor</name>
    <dbReference type="NCBI Taxonomy" id="2018698"/>
    <lineage>
        <taxon>Eukaryota</taxon>
        <taxon>Fungi</taxon>
        <taxon>Dikarya</taxon>
        <taxon>Basidiomycota</taxon>
        <taxon>Agaricomycotina</taxon>
        <taxon>Agaricomycetes</taxon>
        <taxon>Agaricomycetidae</taxon>
        <taxon>Agaricales</taxon>
        <taxon>Marasmiineae</taxon>
        <taxon>Mycenaceae</taxon>
        <taxon>Mycena</taxon>
    </lineage>
</organism>
<sequence length="340" mass="35131">MLHNISDIIANDHSSSGVDMAPDDDVSWTAGSDYEPDSSEDYDFEDDLIVCDRVPALSSSSNACSLPQSIQSLASSSRCAASLCLSCPDSLLLRSSPQENLTRSQDDQDLSPTNVTASSGSSGLAAGSSGPSASGETSQPQMSYASPSASISSASLPSAPVTTSHRTTSTNATAPPTIPPVTNPSASAAPVQLPSAGAPPPQLPPPIHVNVNVFLTLQVTAHPLMPTLPPAAPIHLLPVQHGFTFLGNGGNAPWPWPPLALWHAFGLAAGSGVSARDTAQPAARDGRPETSPVRAAPSVMVGLRELGSILLPLAALRSSKRKRDEDEGDSGQKRSKRKIE</sequence>
<feature type="region of interest" description="Disordered" evidence="1">
    <location>
        <begin position="276"/>
        <end position="296"/>
    </location>
</feature>
<feature type="region of interest" description="Disordered" evidence="1">
    <location>
        <begin position="317"/>
        <end position="340"/>
    </location>
</feature>
<reference evidence="2" key="1">
    <citation type="submission" date="2023-11" db="EMBL/GenBank/DDBJ databases">
        <authorList>
            <person name="De Vega J J."/>
            <person name="De Vega J J."/>
        </authorList>
    </citation>
    <scope>NUCLEOTIDE SEQUENCE</scope>
</reference>
<feature type="region of interest" description="Disordered" evidence="1">
    <location>
        <begin position="13"/>
        <end position="41"/>
    </location>
</feature>
<gene>
    <name evidence="2" type="ORF">MYCIT1_LOCUS1090</name>
</gene>
<feature type="region of interest" description="Disordered" evidence="1">
    <location>
        <begin position="98"/>
        <end position="202"/>
    </location>
</feature>
<evidence type="ECO:0000256" key="1">
    <source>
        <dbReference type="SAM" id="MobiDB-lite"/>
    </source>
</evidence>
<proteinExistence type="predicted"/>
<protein>
    <submittedName>
        <fullName evidence="2">Uncharacterized protein</fullName>
    </submittedName>
</protein>
<evidence type="ECO:0000313" key="3">
    <source>
        <dbReference type="Proteomes" id="UP001295794"/>
    </source>
</evidence>
<feature type="compositionally biased region" description="Low complexity" evidence="1">
    <location>
        <begin position="143"/>
        <end position="174"/>
    </location>
</feature>
<dbReference type="EMBL" id="CAVNYO010000014">
    <property type="protein sequence ID" value="CAK5262408.1"/>
    <property type="molecule type" value="Genomic_DNA"/>
</dbReference>
<dbReference type="AlphaFoldDB" id="A0AAD2GR67"/>
<dbReference type="Proteomes" id="UP001295794">
    <property type="component" value="Unassembled WGS sequence"/>
</dbReference>
<comment type="caution">
    <text evidence="2">The sequence shown here is derived from an EMBL/GenBank/DDBJ whole genome shotgun (WGS) entry which is preliminary data.</text>
</comment>
<name>A0AAD2GR67_9AGAR</name>